<protein>
    <submittedName>
        <fullName evidence="1">Uncharacterized protein</fullName>
    </submittedName>
</protein>
<dbReference type="InParanoid" id="C3YQT6"/>
<gene>
    <name evidence="1" type="ORF">BRAFLDRAFT_81293</name>
</gene>
<reference evidence="1" key="1">
    <citation type="journal article" date="2008" name="Nature">
        <title>The amphioxus genome and the evolution of the chordate karyotype.</title>
        <authorList>
            <consortium name="US DOE Joint Genome Institute (JGI-PGF)"/>
            <person name="Putnam N.H."/>
            <person name="Butts T."/>
            <person name="Ferrier D.E.K."/>
            <person name="Furlong R.F."/>
            <person name="Hellsten U."/>
            <person name="Kawashima T."/>
            <person name="Robinson-Rechavi M."/>
            <person name="Shoguchi E."/>
            <person name="Terry A."/>
            <person name="Yu J.-K."/>
            <person name="Benito-Gutierrez E.L."/>
            <person name="Dubchak I."/>
            <person name="Garcia-Fernandez J."/>
            <person name="Gibson-Brown J.J."/>
            <person name="Grigoriev I.V."/>
            <person name="Horton A.C."/>
            <person name="de Jong P.J."/>
            <person name="Jurka J."/>
            <person name="Kapitonov V.V."/>
            <person name="Kohara Y."/>
            <person name="Kuroki Y."/>
            <person name="Lindquist E."/>
            <person name="Lucas S."/>
            <person name="Osoegawa K."/>
            <person name="Pennacchio L.A."/>
            <person name="Salamov A.A."/>
            <person name="Satou Y."/>
            <person name="Sauka-Spengler T."/>
            <person name="Schmutz J."/>
            <person name="Shin-I T."/>
            <person name="Toyoda A."/>
            <person name="Bronner-Fraser M."/>
            <person name="Fujiyama A."/>
            <person name="Holland L.Z."/>
            <person name="Holland P.W.H."/>
            <person name="Satoh N."/>
            <person name="Rokhsar D.S."/>
        </authorList>
    </citation>
    <scope>NUCLEOTIDE SEQUENCE [LARGE SCALE GENOMIC DNA]</scope>
    <source>
        <strain evidence="1">S238N-H82</strain>
        <tissue evidence="1">Testes</tissue>
    </source>
</reference>
<proteinExistence type="predicted"/>
<organism>
    <name type="scientific">Branchiostoma floridae</name>
    <name type="common">Florida lancelet</name>
    <name type="synonym">Amphioxus</name>
    <dbReference type="NCBI Taxonomy" id="7739"/>
    <lineage>
        <taxon>Eukaryota</taxon>
        <taxon>Metazoa</taxon>
        <taxon>Chordata</taxon>
        <taxon>Cephalochordata</taxon>
        <taxon>Leptocardii</taxon>
        <taxon>Amphioxiformes</taxon>
        <taxon>Branchiostomatidae</taxon>
        <taxon>Branchiostoma</taxon>
    </lineage>
</organism>
<dbReference type="AlphaFoldDB" id="C3YQT6"/>
<dbReference type="EMBL" id="GG666543">
    <property type="protein sequence ID" value="EEN57442.1"/>
    <property type="molecule type" value="Genomic_DNA"/>
</dbReference>
<accession>C3YQT6</accession>
<sequence>MANTKGLEMDDIDVIVQGVPGFRRYHTKLHVSHMTENPAKGPELSVRIKYVLVTKDLARCRASTLQQISTTIPFPAKKIMRGDNSKTKTYGDIQNNSGLIVILIAFEISCIERRLTAVHVWLQTLDKRRGAQRWS</sequence>
<evidence type="ECO:0000313" key="1">
    <source>
        <dbReference type="EMBL" id="EEN57442.1"/>
    </source>
</evidence>
<name>C3YQT6_BRAFL</name>